<dbReference type="EC" id="1.8.3.2" evidence="9"/>
<dbReference type="InterPro" id="IPR010960">
    <property type="entry name" value="Flavocytochrome_c"/>
</dbReference>
<keyword evidence="6 9" id="KW-0560">Oxidoreductase</keyword>
<gene>
    <name evidence="13" type="ORF">TeGR_g9074</name>
</gene>
<dbReference type="InterPro" id="IPR017905">
    <property type="entry name" value="ERV/ALR_sulphydryl_oxidase"/>
</dbReference>
<comment type="cofactor">
    <cofactor evidence="1 9">
        <name>FAD</name>
        <dbReference type="ChEBI" id="CHEBI:57692"/>
    </cofactor>
</comment>
<dbReference type="PANTHER" id="PTHR43400">
    <property type="entry name" value="FUMARATE REDUCTASE"/>
    <property type="match status" value="1"/>
</dbReference>
<evidence type="ECO:0000256" key="5">
    <source>
        <dbReference type="ARBA" id="ARBA00022827"/>
    </source>
</evidence>
<dbReference type="Gene3D" id="3.10.120.10">
    <property type="entry name" value="Cytochrome b5-like heme/steroid binding domain"/>
    <property type="match status" value="1"/>
</dbReference>
<dbReference type="SUPFAM" id="SSF69000">
    <property type="entry name" value="FAD-dependent thiol oxidase"/>
    <property type="match status" value="1"/>
</dbReference>
<dbReference type="Pfam" id="PF04777">
    <property type="entry name" value="Evr1_Alr"/>
    <property type="match status" value="1"/>
</dbReference>
<dbReference type="SUPFAM" id="SSF51905">
    <property type="entry name" value="FAD/NAD(P)-binding domain"/>
    <property type="match status" value="1"/>
</dbReference>
<keyword evidence="2" id="KW-0349">Heme</keyword>
<dbReference type="PANTHER" id="PTHR43400:SF1">
    <property type="entry name" value="FUMARATE REDUCTASE"/>
    <property type="match status" value="1"/>
</dbReference>
<evidence type="ECO:0000259" key="12">
    <source>
        <dbReference type="PROSITE" id="PS51324"/>
    </source>
</evidence>
<dbReference type="InterPro" id="IPR050315">
    <property type="entry name" value="FAD-oxidoreductase_2"/>
</dbReference>
<keyword evidence="8" id="KW-1015">Disulfide bond</keyword>
<dbReference type="PROSITE" id="PS00191">
    <property type="entry name" value="CYTOCHROME_B5_1"/>
    <property type="match status" value="1"/>
</dbReference>
<dbReference type="NCBIfam" id="TIGR01813">
    <property type="entry name" value="flavo_cyto_c"/>
    <property type="match status" value="1"/>
</dbReference>
<evidence type="ECO:0000313" key="13">
    <source>
        <dbReference type="EMBL" id="GMI22500.1"/>
    </source>
</evidence>
<dbReference type="InterPro" id="IPR036400">
    <property type="entry name" value="Cyt_B5-like_heme/steroid_sf"/>
</dbReference>
<proteinExistence type="predicted"/>
<dbReference type="InterPro" id="IPR036774">
    <property type="entry name" value="ERV/ALR_sulphydryl_oxid_sf"/>
</dbReference>
<keyword evidence="5 9" id="KW-0274">FAD</keyword>
<evidence type="ECO:0000256" key="4">
    <source>
        <dbReference type="ARBA" id="ARBA00022723"/>
    </source>
</evidence>
<keyword evidence="3 9" id="KW-0285">Flavoprotein</keyword>
<dbReference type="Pfam" id="PF00890">
    <property type="entry name" value="FAD_binding_2"/>
    <property type="match status" value="1"/>
</dbReference>
<dbReference type="PROSITE" id="PS51324">
    <property type="entry name" value="ERV_ALR"/>
    <property type="match status" value="1"/>
</dbReference>
<dbReference type="Proteomes" id="UP001165060">
    <property type="component" value="Unassembled WGS sequence"/>
</dbReference>
<dbReference type="SUPFAM" id="SSF56425">
    <property type="entry name" value="Succinate dehydrogenase/fumarate reductase flavoprotein, catalytic domain"/>
    <property type="match status" value="1"/>
</dbReference>
<evidence type="ECO:0000256" key="11">
    <source>
        <dbReference type="SAM" id="SignalP"/>
    </source>
</evidence>
<comment type="catalytic activity">
    <reaction evidence="9">
        <text>2 R'C(R)SH + O2 = R'C(R)S-S(R)CR' + H2O2</text>
        <dbReference type="Rhea" id="RHEA:17357"/>
        <dbReference type="ChEBI" id="CHEBI:15379"/>
        <dbReference type="ChEBI" id="CHEBI:16240"/>
        <dbReference type="ChEBI" id="CHEBI:16520"/>
        <dbReference type="ChEBI" id="CHEBI:17412"/>
        <dbReference type="EC" id="1.8.3.2"/>
    </reaction>
</comment>
<organism evidence="13 14">
    <name type="scientific">Tetraparma gracilis</name>
    <dbReference type="NCBI Taxonomy" id="2962635"/>
    <lineage>
        <taxon>Eukaryota</taxon>
        <taxon>Sar</taxon>
        <taxon>Stramenopiles</taxon>
        <taxon>Ochrophyta</taxon>
        <taxon>Bolidophyceae</taxon>
        <taxon>Parmales</taxon>
        <taxon>Triparmaceae</taxon>
        <taxon>Tetraparma</taxon>
    </lineage>
</organism>
<evidence type="ECO:0000256" key="9">
    <source>
        <dbReference type="RuleBase" id="RU371123"/>
    </source>
</evidence>
<dbReference type="Gene3D" id="3.90.700.10">
    <property type="entry name" value="Succinate dehydrogenase/fumarate reductase flavoprotein, catalytic domain"/>
    <property type="match status" value="1"/>
</dbReference>
<name>A0ABQ6MAG3_9STRA</name>
<feature type="compositionally biased region" description="Low complexity" evidence="10">
    <location>
        <begin position="421"/>
        <end position="442"/>
    </location>
</feature>
<dbReference type="InterPro" id="IPR027477">
    <property type="entry name" value="Succ_DH/fumarate_Rdtase_cat_sf"/>
</dbReference>
<dbReference type="InterPro" id="IPR001199">
    <property type="entry name" value="Cyt_B5-like_heme/steroid-bd"/>
</dbReference>
<keyword evidence="11" id="KW-0732">Signal</keyword>
<dbReference type="Gene3D" id="3.50.50.60">
    <property type="entry name" value="FAD/NAD(P)-binding domain"/>
    <property type="match status" value="1"/>
</dbReference>
<evidence type="ECO:0000313" key="14">
    <source>
        <dbReference type="Proteomes" id="UP001165060"/>
    </source>
</evidence>
<keyword evidence="4" id="KW-0479">Metal-binding</keyword>
<keyword evidence="7" id="KW-0408">Iron</keyword>
<protein>
    <recommendedName>
        <fullName evidence="9">Sulfhydryl oxidase</fullName>
        <ecNumber evidence="9">1.8.3.2</ecNumber>
    </recommendedName>
</protein>
<dbReference type="Pfam" id="PF00173">
    <property type="entry name" value="Cyt-b5"/>
    <property type="match status" value="1"/>
</dbReference>
<reference evidence="13 14" key="1">
    <citation type="journal article" date="2023" name="Commun. Biol.">
        <title>Genome analysis of Parmales, the sister group of diatoms, reveals the evolutionary specialization of diatoms from phago-mixotrophs to photoautotrophs.</title>
        <authorList>
            <person name="Ban H."/>
            <person name="Sato S."/>
            <person name="Yoshikawa S."/>
            <person name="Yamada K."/>
            <person name="Nakamura Y."/>
            <person name="Ichinomiya M."/>
            <person name="Sato N."/>
            <person name="Blanc-Mathieu R."/>
            <person name="Endo H."/>
            <person name="Kuwata A."/>
            <person name="Ogata H."/>
        </authorList>
    </citation>
    <scope>NUCLEOTIDE SEQUENCE [LARGE SCALE GENOMIC DNA]</scope>
</reference>
<dbReference type="EMBL" id="BRYB01003904">
    <property type="protein sequence ID" value="GMI22500.1"/>
    <property type="molecule type" value="Genomic_DNA"/>
</dbReference>
<sequence>MTAPRPPLLLIFLLLLLLPPSSPLDTSPLDTWISEARARGEGEDMIRQALLQLTKPRIPTPSHLTSNTAVIVGGGLAGLSAALSLLQSNSSVLLLDAAGALGGNSAKASSGINGAYTSWQSKESIEDAADTFYSDTVKGGGGENWDDSLARAMVDDSASSLSWLFSSLSLEDSILVGRMGGHSAARTHRPDSGLSGATFINGLEKAVKPYLDTGALVISMNSKVSELSRTDDGLWGFTVSTPTTVFTMTAPAVLMCTGGYGYPSASGLLASVAPSLLDLSSTNTVTSTGEGILMATAAGAGTTDLDKIQVHPTGFSDVPDGFSSLPNKILCAEVLRGSGAVLLDETGARFTDELGTRKDVTAAMNARAGPDRSSQFVLAVPPAAAEIVTTHIGIYTGKGLLKPVEGAAGVAEYVRSRFPSSSATATSTSSSFEATSSNSTSAVPRSAPTDLPLTGTYYVGVVEPVLHYTMGGLKVSAETEVLTETGEAMPGLFAAGEVMGGVHGVNRLGGSSLLDCVVFGRKAGAKAAAIAGRLAPSLDLKNFMEEQGGGEEQAAGESGAEGEKSMVVINGKTYDISAFVDNHPGGPISVEPNEDLTARYVHAHGEDFSLLDRSTIKQIAEGGEVVEREVKFYENYGEEGGSWREFMGRRSWFVLHSFAAKYPDSPTEADKRAARGLITAFGQLYPCKLCRGHLQQQLRDEALGPPAVNSRQELSVWMCELHNIVNVDLGKPQVECNAFQIDMMYLKDCGECEPVKKTAEVEVNVFEGGSGGYESFYAGPWDADIYGRGDGLLNSVKDETDADEAKDLAELVDAMDVMRKWFRTFSKKEIRGLQEAMRDGPDKRRQMQDEMSDVLGEALGGVPKGAFKQYA</sequence>
<feature type="chain" id="PRO_5045867417" description="Sulfhydryl oxidase" evidence="11">
    <location>
        <begin position="24"/>
        <end position="871"/>
    </location>
</feature>
<keyword evidence="14" id="KW-1185">Reference proteome</keyword>
<evidence type="ECO:0000256" key="2">
    <source>
        <dbReference type="ARBA" id="ARBA00022617"/>
    </source>
</evidence>
<evidence type="ECO:0000256" key="8">
    <source>
        <dbReference type="ARBA" id="ARBA00023157"/>
    </source>
</evidence>
<dbReference type="Gene3D" id="1.20.120.310">
    <property type="entry name" value="ERV/ALR sulfhydryl oxidase domain"/>
    <property type="match status" value="1"/>
</dbReference>
<feature type="region of interest" description="Disordered" evidence="10">
    <location>
        <begin position="421"/>
        <end position="447"/>
    </location>
</feature>
<evidence type="ECO:0000256" key="6">
    <source>
        <dbReference type="ARBA" id="ARBA00023002"/>
    </source>
</evidence>
<comment type="caution">
    <text evidence="13">The sequence shown here is derived from an EMBL/GenBank/DDBJ whole genome shotgun (WGS) entry which is preliminary data.</text>
</comment>
<dbReference type="SUPFAM" id="SSF55856">
    <property type="entry name" value="Cytochrome b5-like heme/steroid binding domain"/>
    <property type="match status" value="1"/>
</dbReference>
<feature type="signal peptide" evidence="11">
    <location>
        <begin position="1"/>
        <end position="23"/>
    </location>
</feature>
<evidence type="ECO:0000256" key="10">
    <source>
        <dbReference type="SAM" id="MobiDB-lite"/>
    </source>
</evidence>
<accession>A0ABQ6MAG3</accession>
<dbReference type="InterPro" id="IPR003953">
    <property type="entry name" value="FAD-dep_OxRdtase_2_FAD-bd"/>
</dbReference>
<evidence type="ECO:0000256" key="3">
    <source>
        <dbReference type="ARBA" id="ARBA00022630"/>
    </source>
</evidence>
<evidence type="ECO:0000256" key="7">
    <source>
        <dbReference type="ARBA" id="ARBA00023004"/>
    </source>
</evidence>
<evidence type="ECO:0000256" key="1">
    <source>
        <dbReference type="ARBA" id="ARBA00001974"/>
    </source>
</evidence>
<dbReference type="InterPro" id="IPR036188">
    <property type="entry name" value="FAD/NAD-bd_sf"/>
</dbReference>
<dbReference type="InterPro" id="IPR018506">
    <property type="entry name" value="Cyt_B5_heme-BS"/>
</dbReference>
<feature type="domain" description="ERV/ALR sulfhydryl oxidase" evidence="12">
    <location>
        <begin position="640"/>
        <end position="745"/>
    </location>
</feature>